<dbReference type="RefSeq" id="WP_013855394.1">
    <property type="nucleotide sequence ID" value="NC_015632.1"/>
</dbReference>
<dbReference type="eggNOG" id="arCOG11296">
    <property type="taxonomic scope" value="Archaea"/>
</dbReference>
<keyword evidence="1" id="KW-0175">Coiled coil</keyword>
<dbReference type="InterPro" id="IPR036390">
    <property type="entry name" value="WH_DNA-bd_sf"/>
</dbReference>
<geneLocation type="plasmid" evidence="2 3">
    <name>pMETOK01</name>
</geneLocation>
<name>F8AP25_METOI</name>
<dbReference type="EMBL" id="CP002793">
    <property type="protein sequence ID" value="AEH07593.1"/>
    <property type="molecule type" value="Genomic_DNA"/>
</dbReference>
<evidence type="ECO:0000313" key="2">
    <source>
        <dbReference type="EMBL" id="AEH07593.1"/>
    </source>
</evidence>
<reference evidence="2" key="1">
    <citation type="submission" date="2011-05" db="EMBL/GenBank/DDBJ databases">
        <title>Complete sequence of plasmid of Methanothermococcus okinawensis IH1.</title>
        <authorList>
            <consortium name="US DOE Joint Genome Institute"/>
            <person name="Lucas S."/>
            <person name="Han J."/>
            <person name="Lapidus A."/>
            <person name="Cheng J.-F."/>
            <person name="Goodwin L."/>
            <person name="Pitluck S."/>
            <person name="Peters L."/>
            <person name="Mikhailova N."/>
            <person name="Held B."/>
            <person name="Han C."/>
            <person name="Tapia R."/>
            <person name="Land M."/>
            <person name="Hauser L."/>
            <person name="Kyrpides N."/>
            <person name="Ivanova N."/>
            <person name="Pagani I."/>
            <person name="Sieprawska-Lupa M."/>
            <person name="Takai K."/>
            <person name="Miyazaki J."/>
            <person name="Whitman W."/>
            <person name="Woyke T."/>
        </authorList>
    </citation>
    <scope>NUCLEOTIDE SEQUENCE</scope>
    <source>
        <strain evidence="2">IH1</strain>
        <plasmid evidence="2">pMETOK01</plasmid>
    </source>
</reference>
<organism evidence="2 3">
    <name type="scientific">Methanothermococcus okinawensis (strain DSM 14208 / JCM 11175 / IH1)</name>
    <dbReference type="NCBI Taxonomy" id="647113"/>
    <lineage>
        <taxon>Archaea</taxon>
        <taxon>Methanobacteriati</taxon>
        <taxon>Methanobacteriota</taxon>
        <taxon>Methanomada group</taxon>
        <taxon>Methanococci</taxon>
        <taxon>Methanococcales</taxon>
        <taxon>Methanococcaceae</taxon>
        <taxon>Methanothermococcus</taxon>
    </lineage>
</organism>
<dbReference type="KEGG" id="mok:Metok_1631"/>
<proteinExistence type="predicted"/>
<dbReference type="HOGENOM" id="CLU_1745575_0_0_2"/>
<protein>
    <submittedName>
        <fullName evidence="2">Uncharacterized protein</fullName>
    </submittedName>
</protein>
<dbReference type="AlphaFoldDB" id="F8AP25"/>
<dbReference type="Proteomes" id="UP000009296">
    <property type="component" value="Plasmid pMETOK01"/>
</dbReference>
<keyword evidence="3" id="KW-1185">Reference proteome</keyword>
<evidence type="ECO:0000256" key="1">
    <source>
        <dbReference type="SAM" id="Coils"/>
    </source>
</evidence>
<dbReference type="GeneID" id="10749397"/>
<feature type="coiled-coil region" evidence="1">
    <location>
        <begin position="11"/>
        <end position="76"/>
    </location>
</feature>
<evidence type="ECO:0000313" key="3">
    <source>
        <dbReference type="Proteomes" id="UP000009296"/>
    </source>
</evidence>
<gene>
    <name evidence="2" type="ordered locus">Metok_1631</name>
</gene>
<sequence length="149" mass="17153">MRGKIKKWLGIDKLEHKVDELNNEKLVILKTIGEVRNNINLLKNELNELRLCKDNIDDVCNRIVEIENKLNELESFHNSLNVISANDNKNNIEDTILNIISNGKDVCISDLLTYTNLTTRELYNILSKLESLGKIKRKRKGKKVIVEGI</sequence>
<accession>F8AP25</accession>
<keyword evidence="2" id="KW-0614">Plasmid</keyword>
<dbReference type="SUPFAM" id="SSF46785">
    <property type="entry name" value="Winged helix' DNA-binding domain"/>
    <property type="match status" value="1"/>
</dbReference>